<dbReference type="InterPro" id="IPR001087">
    <property type="entry name" value="GDSL"/>
</dbReference>
<keyword evidence="2" id="KW-0378">Hydrolase</keyword>
<dbReference type="SUPFAM" id="SSF52266">
    <property type="entry name" value="SGNH hydrolase"/>
    <property type="match status" value="1"/>
</dbReference>
<evidence type="ECO:0000313" key="2">
    <source>
        <dbReference type="EMBL" id="GAA3550602.1"/>
    </source>
</evidence>
<reference evidence="3" key="1">
    <citation type="journal article" date="2019" name="Int. J. Syst. Evol. Microbiol.">
        <title>The Global Catalogue of Microorganisms (GCM) 10K type strain sequencing project: providing services to taxonomists for standard genome sequencing and annotation.</title>
        <authorList>
            <consortium name="The Broad Institute Genomics Platform"/>
            <consortium name="The Broad Institute Genome Sequencing Center for Infectious Disease"/>
            <person name="Wu L."/>
            <person name="Ma J."/>
        </authorList>
    </citation>
    <scope>NUCLEOTIDE SEQUENCE [LARGE SCALE GENOMIC DNA]</scope>
    <source>
        <strain evidence="3">JCM 17656</strain>
    </source>
</reference>
<dbReference type="Pfam" id="PF00657">
    <property type="entry name" value="Lipase_GDSL"/>
    <property type="match status" value="1"/>
</dbReference>
<accession>A0ABP6WEY2</accession>
<feature type="region of interest" description="Disordered" evidence="1">
    <location>
        <begin position="300"/>
        <end position="320"/>
    </location>
</feature>
<dbReference type="InterPro" id="IPR053140">
    <property type="entry name" value="GDSL_Rv0518-like"/>
</dbReference>
<organism evidence="2 3">
    <name type="scientific">Streptomyces osmaniensis</name>
    <dbReference type="NCBI Taxonomy" id="593134"/>
    <lineage>
        <taxon>Bacteria</taxon>
        <taxon>Bacillati</taxon>
        <taxon>Actinomycetota</taxon>
        <taxon>Actinomycetes</taxon>
        <taxon>Kitasatosporales</taxon>
        <taxon>Streptomycetaceae</taxon>
        <taxon>Streptomyces</taxon>
    </lineage>
</organism>
<dbReference type="CDD" id="cd01832">
    <property type="entry name" value="SGNH_hydrolase_like_1"/>
    <property type="match status" value="1"/>
</dbReference>
<dbReference type="PANTHER" id="PTHR43784:SF2">
    <property type="entry name" value="GDSL-LIKE LIPASE_ACYLHYDROLASE, PUTATIVE (AFU_ORTHOLOGUE AFUA_2G00820)-RELATED"/>
    <property type="match status" value="1"/>
</dbReference>
<evidence type="ECO:0000256" key="1">
    <source>
        <dbReference type="SAM" id="MobiDB-lite"/>
    </source>
</evidence>
<dbReference type="InterPro" id="IPR036514">
    <property type="entry name" value="SGNH_hydro_sf"/>
</dbReference>
<gene>
    <name evidence="2" type="ORF">GCM10022295_35810</name>
</gene>
<dbReference type="GO" id="GO:0016787">
    <property type="term" value="F:hydrolase activity"/>
    <property type="evidence" value="ECO:0007669"/>
    <property type="project" value="UniProtKB-KW"/>
</dbReference>
<dbReference type="EMBL" id="BAABCE010000006">
    <property type="protein sequence ID" value="GAA3550602.1"/>
    <property type="molecule type" value="Genomic_DNA"/>
</dbReference>
<sequence>MCPGAEWRAPPGPEWMVFPGPEWMVFPGPSGLCSRAPVDCVPGSCPTDRRVWSRDTIPVAMQTNPTYSSLVAVGDSFTEGMSDLLPDGSYRGWADLLAGRMAARTPGFRYANLAVRGKLIGQIVEEQVDVAAAMNADVITLVGGLNDTLRPKCDMGRVRGLLEEAVEKLAPACRQLVLMRSPGRQGPVLERFRPRMEELFVCVEELAERHGAVVVDLYGAASLSDPRMWDVDRLHLTAEGHRRVAEAVWQRLGYDPEDTEWRTPMAATVPPGWITRRVTDARFARQHLLPWIGRRLTGRSSGDGLPAKRPELLPYEGPAA</sequence>
<dbReference type="Gene3D" id="3.40.50.1110">
    <property type="entry name" value="SGNH hydrolase"/>
    <property type="match status" value="1"/>
</dbReference>
<protein>
    <submittedName>
        <fullName evidence="2">SGNH/GDSL hydrolase family protein</fullName>
    </submittedName>
</protein>
<name>A0ABP6WEY2_9ACTN</name>
<evidence type="ECO:0000313" key="3">
    <source>
        <dbReference type="Proteomes" id="UP001500707"/>
    </source>
</evidence>
<keyword evidence="3" id="KW-1185">Reference proteome</keyword>
<dbReference type="PANTHER" id="PTHR43784">
    <property type="entry name" value="GDSL-LIKE LIPASE/ACYLHYDROLASE, PUTATIVE (AFU_ORTHOLOGUE AFUA_2G00820)-RELATED"/>
    <property type="match status" value="1"/>
</dbReference>
<comment type="caution">
    <text evidence="2">The sequence shown here is derived from an EMBL/GenBank/DDBJ whole genome shotgun (WGS) entry which is preliminary data.</text>
</comment>
<dbReference type="Proteomes" id="UP001500707">
    <property type="component" value="Unassembled WGS sequence"/>
</dbReference>
<proteinExistence type="predicted"/>